<accession>A0A9Q3J5N5</accession>
<name>A0A9Q3J5N5_9BASI</name>
<proteinExistence type="predicted"/>
<dbReference type="EMBL" id="AVOT02063204">
    <property type="protein sequence ID" value="MBW0555989.1"/>
    <property type="molecule type" value="Genomic_DNA"/>
</dbReference>
<evidence type="ECO:0000313" key="2">
    <source>
        <dbReference type="Proteomes" id="UP000765509"/>
    </source>
</evidence>
<keyword evidence="2" id="KW-1185">Reference proteome</keyword>
<dbReference type="Proteomes" id="UP000765509">
    <property type="component" value="Unassembled WGS sequence"/>
</dbReference>
<protein>
    <submittedName>
        <fullName evidence="1">Uncharacterized protein</fullName>
    </submittedName>
</protein>
<dbReference type="OrthoDB" id="2749819at2759"/>
<dbReference type="AlphaFoldDB" id="A0A9Q3J5N5"/>
<reference evidence="1" key="1">
    <citation type="submission" date="2021-03" db="EMBL/GenBank/DDBJ databases">
        <title>Draft genome sequence of rust myrtle Austropuccinia psidii MF-1, a brazilian biotype.</title>
        <authorList>
            <person name="Quecine M.C."/>
            <person name="Pachon D.M.R."/>
            <person name="Bonatelli M.L."/>
            <person name="Correr F.H."/>
            <person name="Franceschini L.M."/>
            <person name="Leite T.F."/>
            <person name="Margarido G.R.A."/>
            <person name="Almeida C.A."/>
            <person name="Ferrarezi J.A."/>
            <person name="Labate C.A."/>
        </authorList>
    </citation>
    <scope>NUCLEOTIDE SEQUENCE</scope>
    <source>
        <strain evidence="1">MF-1</strain>
    </source>
</reference>
<sequence>MGFWTTEPRISDAIYAIPGYEEGNWTQLKKDLITKWGRVEPERRYRKNSLIKLFNDTQEDGGIVSLSKYKRFMGEYEMIVTYLLRYRYIPQDNIFHEDLFDCLSDDIKGEKGPYVKR</sequence>
<gene>
    <name evidence="1" type="ORF">O181_095704</name>
</gene>
<evidence type="ECO:0000313" key="1">
    <source>
        <dbReference type="EMBL" id="MBW0555989.1"/>
    </source>
</evidence>
<comment type="caution">
    <text evidence="1">The sequence shown here is derived from an EMBL/GenBank/DDBJ whole genome shotgun (WGS) entry which is preliminary data.</text>
</comment>
<organism evidence="1 2">
    <name type="scientific">Austropuccinia psidii MF-1</name>
    <dbReference type="NCBI Taxonomy" id="1389203"/>
    <lineage>
        <taxon>Eukaryota</taxon>
        <taxon>Fungi</taxon>
        <taxon>Dikarya</taxon>
        <taxon>Basidiomycota</taxon>
        <taxon>Pucciniomycotina</taxon>
        <taxon>Pucciniomycetes</taxon>
        <taxon>Pucciniales</taxon>
        <taxon>Sphaerophragmiaceae</taxon>
        <taxon>Austropuccinia</taxon>
    </lineage>
</organism>